<dbReference type="Gene3D" id="1.10.260.40">
    <property type="entry name" value="lambda repressor-like DNA-binding domains"/>
    <property type="match status" value="1"/>
</dbReference>
<dbReference type="EMBL" id="BAAAJX010000013">
    <property type="protein sequence ID" value="GAA1494071.1"/>
    <property type="molecule type" value="Genomic_DNA"/>
</dbReference>
<protein>
    <recommendedName>
        <fullName evidence="3">XRE family transcriptional regulator</fullName>
    </recommendedName>
</protein>
<dbReference type="RefSeq" id="WP_204609837.1">
    <property type="nucleotide sequence ID" value="NZ_BAAAJX010000013.1"/>
</dbReference>
<evidence type="ECO:0000313" key="1">
    <source>
        <dbReference type="EMBL" id="GAA1494071.1"/>
    </source>
</evidence>
<dbReference type="Proteomes" id="UP001501742">
    <property type="component" value="Unassembled WGS sequence"/>
</dbReference>
<evidence type="ECO:0008006" key="3">
    <source>
        <dbReference type="Google" id="ProtNLM"/>
    </source>
</evidence>
<comment type="caution">
    <text evidence="1">The sequence shown here is derived from an EMBL/GenBank/DDBJ whole genome shotgun (WGS) entry which is preliminary data.</text>
</comment>
<evidence type="ECO:0000313" key="2">
    <source>
        <dbReference type="Proteomes" id="UP001501742"/>
    </source>
</evidence>
<proteinExistence type="predicted"/>
<accession>A0ABP4K9P2</accession>
<keyword evidence="2" id="KW-1185">Reference proteome</keyword>
<gene>
    <name evidence="1" type="ORF">GCM10009627_24170</name>
</gene>
<dbReference type="InterPro" id="IPR010982">
    <property type="entry name" value="Lambda_DNA-bd_dom_sf"/>
</dbReference>
<organism evidence="1 2">
    <name type="scientific">Curtobacterium herbarum</name>
    <dbReference type="NCBI Taxonomy" id="150122"/>
    <lineage>
        <taxon>Bacteria</taxon>
        <taxon>Bacillati</taxon>
        <taxon>Actinomycetota</taxon>
        <taxon>Actinomycetes</taxon>
        <taxon>Micrococcales</taxon>
        <taxon>Microbacteriaceae</taxon>
        <taxon>Curtobacterium</taxon>
    </lineage>
</organism>
<name>A0ABP4K9P2_9MICO</name>
<reference evidence="2" key="1">
    <citation type="journal article" date="2019" name="Int. J. Syst. Evol. Microbiol.">
        <title>The Global Catalogue of Microorganisms (GCM) 10K type strain sequencing project: providing services to taxonomists for standard genome sequencing and annotation.</title>
        <authorList>
            <consortium name="The Broad Institute Genomics Platform"/>
            <consortium name="The Broad Institute Genome Sequencing Center for Infectious Disease"/>
            <person name="Wu L."/>
            <person name="Ma J."/>
        </authorList>
    </citation>
    <scope>NUCLEOTIDE SEQUENCE [LARGE SCALE GENOMIC DNA]</scope>
    <source>
        <strain evidence="2">JCM 12140</strain>
    </source>
</reference>
<sequence>MSHEKLTEAQQTQRAELARKLHLLCSTITAPDGGAVTYPKIRDWLADRDVKLSRSRWEYMRLGNRYVVDDERLLRAIAEYFEIDPTYLTGPESQLTETIDAALRFTLAERTSPVSLYAARTLNQDVTAEHLDRLTALLREIEEARGRS</sequence>